<dbReference type="OrthoDB" id="6253001at2"/>
<comment type="caution">
    <text evidence="1">The sequence shown here is derived from an EMBL/GenBank/DDBJ whole genome shotgun (WGS) entry which is preliminary data.</text>
</comment>
<keyword evidence="2" id="KW-1185">Reference proteome</keyword>
<dbReference type="InterPro" id="IPR019405">
    <property type="entry name" value="Lactonase_7-beta_prop"/>
</dbReference>
<dbReference type="AlphaFoldDB" id="A0A094JEJ2"/>
<proteinExistence type="predicted"/>
<dbReference type="EMBL" id="JPEO01000018">
    <property type="protein sequence ID" value="KFZ36454.1"/>
    <property type="molecule type" value="Genomic_DNA"/>
</dbReference>
<dbReference type="SUPFAM" id="SSF50969">
    <property type="entry name" value="YVTN repeat-like/Quinoprotein amine dehydrogenase"/>
    <property type="match status" value="1"/>
</dbReference>
<protein>
    <submittedName>
        <fullName evidence="1">Uncharacterized protein</fullName>
    </submittedName>
</protein>
<dbReference type="PANTHER" id="PTHR47197:SF3">
    <property type="entry name" value="DIHYDRO-HEME D1 DEHYDROGENASE"/>
    <property type="match status" value="1"/>
</dbReference>
<organism evidence="1 2">
    <name type="scientific">Shewanella mangrovi</name>
    <dbReference type="NCBI Taxonomy" id="1515746"/>
    <lineage>
        <taxon>Bacteria</taxon>
        <taxon>Pseudomonadati</taxon>
        <taxon>Pseudomonadota</taxon>
        <taxon>Gammaproteobacteria</taxon>
        <taxon>Alteromonadales</taxon>
        <taxon>Shewanellaceae</taxon>
        <taxon>Shewanella</taxon>
    </lineage>
</organism>
<reference evidence="1 2" key="1">
    <citation type="submission" date="2014-06" db="EMBL/GenBank/DDBJ databases">
        <title>Shewanella sp. YQH10.</title>
        <authorList>
            <person name="Liu Y."/>
            <person name="Zeng R."/>
        </authorList>
    </citation>
    <scope>NUCLEOTIDE SEQUENCE [LARGE SCALE GENOMIC DNA]</scope>
    <source>
        <strain evidence="1 2">YQH10</strain>
    </source>
</reference>
<sequence>MVSHKQLILFFVFISMIRVGITNASATERLQLHQVLQDDVNGVDGLGNPRNVKVLADNSTVFVSSGDDNAFAVFSADRDFKLSFSQVFKNAAADIHGLEGASGVTYLGNGQKVIVTGYYDGAVSLFSTNDNRYRYDTTISDELGYNRVFDRYVPLAKVDHFGLLGAWDIIKTDDEKQLFVAGYMSNAISILDVDADKNVIFNRTVTTATPLQADLGKPITLALSPLNDELYVLGFDNNQLTIFDRSDKGALIPKQIIKDQVDGVTAFLNPQKMIVSPDGHVLYVACAGSNTLMAFKKSNDGKFVWLQSIDNSDVGGAGLEGASSLAISADGSTLYAAGESGNGVFIFSVGSDGQLSFEGKRLTANGHELKKIASLTLTDDNQYLLVATGKSNSLVIFKTLRQ</sequence>
<dbReference type="eggNOG" id="COG2706">
    <property type="taxonomic scope" value="Bacteria"/>
</dbReference>
<dbReference type="STRING" id="1515746.HR45_16700"/>
<gene>
    <name evidence="1" type="ORF">HR45_16700</name>
</gene>
<accession>A0A094JEJ2</accession>
<dbReference type="Proteomes" id="UP000029264">
    <property type="component" value="Unassembled WGS sequence"/>
</dbReference>
<dbReference type="Gene3D" id="2.130.10.10">
    <property type="entry name" value="YVTN repeat-like/Quinoprotein amine dehydrogenase"/>
    <property type="match status" value="2"/>
</dbReference>
<dbReference type="InterPro" id="IPR015943">
    <property type="entry name" value="WD40/YVTN_repeat-like_dom_sf"/>
</dbReference>
<name>A0A094JEJ2_9GAMM</name>
<dbReference type="InterPro" id="IPR051200">
    <property type="entry name" value="Host-pathogen_enzymatic-act"/>
</dbReference>
<dbReference type="Pfam" id="PF10282">
    <property type="entry name" value="Lactonase"/>
    <property type="match status" value="1"/>
</dbReference>
<dbReference type="PANTHER" id="PTHR47197">
    <property type="entry name" value="PROTEIN NIRF"/>
    <property type="match status" value="1"/>
</dbReference>
<dbReference type="RefSeq" id="WP_037445100.1">
    <property type="nucleotide sequence ID" value="NZ_JPEO01000018.1"/>
</dbReference>
<evidence type="ECO:0000313" key="1">
    <source>
        <dbReference type="EMBL" id="KFZ36454.1"/>
    </source>
</evidence>
<evidence type="ECO:0000313" key="2">
    <source>
        <dbReference type="Proteomes" id="UP000029264"/>
    </source>
</evidence>
<dbReference type="InterPro" id="IPR011044">
    <property type="entry name" value="Quino_amine_DH_bsu"/>
</dbReference>